<dbReference type="SMART" id="SM00705">
    <property type="entry name" value="THEG"/>
    <property type="match status" value="7"/>
</dbReference>
<dbReference type="RefSeq" id="XP_030922363.1">
    <property type="nucleotide sequence ID" value="XM_031066503.1"/>
</dbReference>
<dbReference type="Gene3D" id="3.40.50.300">
    <property type="entry name" value="P-loop containing nucleotide triphosphate hydrolases"/>
    <property type="match status" value="1"/>
</dbReference>
<dbReference type="InterPro" id="IPR006689">
    <property type="entry name" value="Small_GTPase_ARF/SAR"/>
</dbReference>
<keyword evidence="2 4" id="KW-0547">Nucleotide-binding</keyword>
<dbReference type="SUPFAM" id="SSF52540">
    <property type="entry name" value="P-loop containing nucleoside triphosphate hydrolases"/>
    <property type="match status" value="1"/>
</dbReference>
<feature type="binding site" evidence="4">
    <location>
        <position position="8"/>
    </location>
    <ligand>
        <name>GTP</name>
        <dbReference type="ChEBI" id="CHEBI:37565"/>
    </ligand>
</feature>
<evidence type="ECO:0000313" key="5">
    <source>
        <dbReference type="Proteomes" id="UP000504602"/>
    </source>
</evidence>
<gene>
    <name evidence="6" type="primary">LOC102031703</name>
</gene>
<evidence type="ECO:0000256" key="2">
    <source>
        <dbReference type="ARBA" id="ARBA00022741"/>
    </source>
</evidence>
<protein>
    <submittedName>
        <fullName evidence="6">Testicular haploid expressed gene protein-like</fullName>
    </submittedName>
</protein>
<feature type="binding site" evidence="4">
    <location>
        <begin position="62"/>
        <end position="65"/>
    </location>
    <ligand>
        <name>GTP</name>
        <dbReference type="ChEBI" id="CHEBI:37565"/>
    </ligand>
</feature>
<dbReference type="InterPro" id="IPR042401">
    <property type="entry name" value="SPMAP2-like"/>
</dbReference>
<name>A0A8N5F3D6_GEOFO</name>
<dbReference type="InterPro" id="IPR027417">
    <property type="entry name" value="P-loop_NTPase"/>
</dbReference>
<evidence type="ECO:0000313" key="6">
    <source>
        <dbReference type="RefSeq" id="XP_030922363.1"/>
    </source>
</evidence>
<organism evidence="5 6">
    <name type="scientific">Geospiza fortis</name>
    <name type="common">Medium ground-finch</name>
    <dbReference type="NCBI Taxonomy" id="48883"/>
    <lineage>
        <taxon>Eukaryota</taxon>
        <taxon>Metazoa</taxon>
        <taxon>Chordata</taxon>
        <taxon>Craniata</taxon>
        <taxon>Vertebrata</taxon>
        <taxon>Euteleostomi</taxon>
        <taxon>Archelosauria</taxon>
        <taxon>Archosauria</taxon>
        <taxon>Dinosauria</taxon>
        <taxon>Saurischia</taxon>
        <taxon>Theropoda</taxon>
        <taxon>Coelurosauria</taxon>
        <taxon>Aves</taxon>
        <taxon>Neognathae</taxon>
        <taxon>Neoaves</taxon>
        <taxon>Telluraves</taxon>
        <taxon>Australaves</taxon>
        <taxon>Passeriformes</taxon>
        <taxon>Thraupidae</taxon>
        <taxon>Geospiza</taxon>
    </lineage>
</organism>
<evidence type="ECO:0000256" key="4">
    <source>
        <dbReference type="PIRSR" id="PIRSR606689-1"/>
    </source>
</evidence>
<dbReference type="Pfam" id="PF14912">
    <property type="entry name" value="THEG"/>
    <property type="match status" value="3"/>
</dbReference>
<proteinExistence type="predicted"/>
<keyword evidence="1" id="KW-0677">Repeat</keyword>
<dbReference type="AlphaFoldDB" id="A0A8N5F3D6"/>
<evidence type="ECO:0000256" key="3">
    <source>
        <dbReference type="ARBA" id="ARBA00023134"/>
    </source>
</evidence>
<dbReference type="OrthoDB" id="25466at2759"/>
<dbReference type="Pfam" id="PF00025">
    <property type="entry name" value="Arf"/>
    <property type="match status" value="1"/>
</dbReference>
<dbReference type="GO" id="GO:0005525">
    <property type="term" value="F:GTP binding"/>
    <property type="evidence" value="ECO:0007669"/>
    <property type="project" value="UniProtKB-KW"/>
</dbReference>
<sequence>MEFLEIGGSESLRSYWKMYLPKVLLLVYVVDSADHARLPVAKQLLHQLIQSNSTLPVVVLANKQDLEVSDYTPCMWVYPRSRIEVLADPKPLFSQASSPTLVWGNQETIWSLTPGAMTARPSARTLYLCKPKKDFTKYGRSCRPVIGGNPLLPKYGYPSERLLRLSEPKKYLPAYLEQRSRETPEWPVSLAAQNYNASKRILQLAQPKGLHPDFMPPREVSTPSRKVIASPRTIELSKPKQLHPKFMPARDPEWPVTEAAKRAVATKRILGLAQPSSRPRVGLTALDPDAFKVKERALKAVCTPRLAELAQPIKR</sequence>
<dbReference type="PANTHER" id="PTHR15901:SF16">
    <property type="entry name" value="TESTICULAR HAPLOID EXPRESSED GENE PROTEIN"/>
    <property type="match status" value="1"/>
</dbReference>
<dbReference type="PANTHER" id="PTHR15901">
    <property type="entry name" value="TESTICULAR HAPLOID EXPRESSED GENE PROTEIN"/>
    <property type="match status" value="1"/>
</dbReference>
<keyword evidence="3 4" id="KW-0342">GTP-binding</keyword>
<reference evidence="6" key="1">
    <citation type="submission" date="2025-08" db="UniProtKB">
        <authorList>
            <consortium name="RefSeq"/>
        </authorList>
    </citation>
    <scope>IDENTIFICATION</scope>
</reference>
<keyword evidence="5" id="KW-1185">Reference proteome</keyword>
<dbReference type="Proteomes" id="UP000504602">
    <property type="component" value="Unplaced"/>
</dbReference>
<dbReference type="InterPro" id="IPR006623">
    <property type="entry name" value="THEG"/>
</dbReference>
<evidence type="ECO:0000256" key="1">
    <source>
        <dbReference type="ARBA" id="ARBA00022737"/>
    </source>
</evidence>
<dbReference type="GeneID" id="102031703"/>
<dbReference type="GO" id="GO:0003924">
    <property type="term" value="F:GTPase activity"/>
    <property type="evidence" value="ECO:0007669"/>
    <property type="project" value="InterPro"/>
</dbReference>
<accession>A0A8N5F3D6</accession>